<evidence type="ECO:0000313" key="2">
    <source>
        <dbReference type="EMBL" id="KAK4308285.1"/>
    </source>
</evidence>
<gene>
    <name evidence="2" type="ORF">Pmani_020009</name>
</gene>
<feature type="compositionally biased region" description="Basic and acidic residues" evidence="1">
    <location>
        <begin position="46"/>
        <end position="67"/>
    </location>
</feature>
<dbReference type="AlphaFoldDB" id="A0AAE1U6U5"/>
<evidence type="ECO:0000256" key="1">
    <source>
        <dbReference type="SAM" id="MobiDB-lite"/>
    </source>
</evidence>
<feature type="region of interest" description="Disordered" evidence="1">
    <location>
        <begin position="31"/>
        <end position="67"/>
    </location>
</feature>
<dbReference type="Proteomes" id="UP001292094">
    <property type="component" value="Unassembled WGS sequence"/>
</dbReference>
<organism evidence="2 3">
    <name type="scientific">Petrolisthes manimaculis</name>
    <dbReference type="NCBI Taxonomy" id="1843537"/>
    <lineage>
        <taxon>Eukaryota</taxon>
        <taxon>Metazoa</taxon>
        <taxon>Ecdysozoa</taxon>
        <taxon>Arthropoda</taxon>
        <taxon>Crustacea</taxon>
        <taxon>Multicrustacea</taxon>
        <taxon>Malacostraca</taxon>
        <taxon>Eumalacostraca</taxon>
        <taxon>Eucarida</taxon>
        <taxon>Decapoda</taxon>
        <taxon>Pleocyemata</taxon>
        <taxon>Anomura</taxon>
        <taxon>Galatheoidea</taxon>
        <taxon>Porcellanidae</taxon>
        <taxon>Petrolisthes</taxon>
    </lineage>
</organism>
<name>A0AAE1U6U5_9EUCA</name>
<evidence type="ECO:0000313" key="3">
    <source>
        <dbReference type="Proteomes" id="UP001292094"/>
    </source>
</evidence>
<reference evidence="2" key="1">
    <citation type="submission" date="2023-11" db="EMBL/GenBank/DDBJ databases">
        <title>Genome assemblies of two species of porcelain crab, Petrolisthes cinctipes and Petrolisthes manimaculis (Anomura: Porcellanidae).</title>
        <authorList>
            <person name="Angst P."/>
        </authorList>
    </citation>
    <scope>NUCLEOTIDE SEQUENCE</scope>
    <source>
        <strain evidence="2">PB745_02</strain>
        <tissue evidence="2">Gill</tissue>
    </source>
</reference>
<protein>
    <submittedName>
        <fullName evidence="2">Uncharacterized protein</fullName>
    </submittedName>
</protein>
<sequence length="67" mass="7376">MRLVLMKGTGGGGAGVRWKEFEEEELFGDNGGVRRRDVEGSQLEKFSGRGGEEEEYRGGRAAGRENQ</sequence>
<proteinExistence type="predicted"/>
<keyword evidence="3" id="KW-1185">Reference proteome</keyword>
<comment type="caution">
    <text evidence="2">The sequence shown here is derived from an EMBL/GenBank/DDBJ whole genome shotgun (WGS) entry which is preliminary data.</text>
</comment>
<dbReference type="EMBL" id="JAWZYT010001906">
    <property type="protein sequence ID" value="KAK4308285.1"/>
    <property type="molecule type" value="Genomic_DNA"/>
</dbReference>
<accession>A0AAE1U6U5</accession>